<organism evidence="2 3">
    <name type="scientific">Vairimorpha apis BRL 01</name>
    <dbReference type="NCBI Taxonomy" id="1037528"/>
    <lineage>
        <taxon>Eukaryota</taxon>
        <taxon>Fungi</taxon>
        <taxon>Fungi incertae sedis</taxon>
        <taxon>Microsporidia</taxon>
        <taxon>Nosematidae</taxon>
        <taxon>Vairimorpha</taxon>
    </lineage>
</organism>
<reference evidence="2 3" key="1">
    <citation type="journal article" date="2013" name="BMC Genomics">
        <title>Genome sequencing and comparative genomics of honey bee microsporidia, Nosema apis reveal novel insights into host-parasite interactions.</title>
        <authorList>
            <person name="Chen Yp."/>
            <person name="Pettis J.S."/>
            <person name="Zhao Y."/>
            <person name="Liu X."/>
            <person name="Tallon L.J."/>
            <person name="Sadzewicz L.D."/>
            <person name="Li R."/>
            <person name="Zheng H."/>
            <person name="Huang S."/>
            <person name="Zhang X."/>
            <person name="Hamilton M.C."/>
            <person name="Pernal S.F."/>
            <person name="Melathopoulos A.P."/>
            <person name="Yan X."/>
            <person name="Evans J.D."/>
        </authorList>
    </citation>
    <scope>NUCLEOTIDE SEQUENCE [LARGE SCALE GENOMIC DNA]</scope>
    <source>
        <strain evidence="2 3">BRL 01</strain>
    </source>
</reference>
<keyword evidence="3" id="KW-1185">Reference proteome</keyword>
<feature type="compositionally biased region" description="Acidic residues" evidence="1">
    <location>
        <begin position="126"/>
        <end position="136"/>
    </location>
</feature>
<name>T0MCV4_9MICR</name>
<proteinExistence type="predicted"/>
<feature type="region of interest" description="Disordered" evidence="1">
    <location>
        <begin position="116"/>
        <end position="136"/>
    </location>
</feature>
<dbReference type="HOGENOM" id="CLU_1677870_0_0_1"/>
<accession>T0MCV4</accession>
<gene>
    <name evidence="2" type="ORF">NAPIS_ORF01418</name>
</gene>
<feature type="region of interest" description="Disordered" evidence="1">
    <location>
        <begin position="83"/>
        <end position="104"/>
    </location>
</feature>
<protein>
    <submittedName>
        <fullName evidence="2">Uncharacterized protein</fullName>
    </submittedName>
</protein>
<dbReference type="VEuPathDB" id="MicrosporidiaDB:NAPIS_ORF01418"/>
<dbReference type="AlphaFoldDB" id="T0MCV4"/>
<dbReference type="OrthoDB" id="2196340at2759"/>
<sequence length="158" mass="18850">MNTVKEIYDTLNSKYECKEIYIEDFQTEQIFYQVEDLVNKVIEKNEIKINKYLKLCEKECNKTENIKISENDDINLEKSDEISNDINDIQSENNKDYSIDSKDEKEEDFIEFDASSEFSFDKESNESEFEEDEEINIDDLKELPALDVFKYLDKNIKK</sequence>
<evidence type="ECO:0000313" key="3">
    <source>
        <dbReference type="Proteomes" id="UP000053780"/>
    </source>
</evidence>
<dbReference type="Proteomes" id="UP000053780">
    <property type="component" value="Unassembled WGS sequence"/>
</dbReference>
<evidence type="ECO:0000313" key="2">
    <source>
        <dbReference type="EMBL" id="EQB61011.1"/>
    </source>
</evidence>
<dbReference type="EMBL" id="KE647187">
    <property type="protein sequence ID" value="EQB61011.1"/>
    <property type="molecule type" value="Genomic_DNA"/>
</dbReference>
<evidence type="ECO:0000256" key="1">
    <source>
        <dbReference type="SAM" id="MobiDB-lite"/>
    </source>
</evidence>
<feature type="compositionally biased region" description="Basic and acidic residues" evidence="1">
    <location>
        <begin position="93"/>
        <end position="104"/>
    </location>
</feature>